<keyword evidence="1" id="KW-0812">Transmembrane</keyword>
<comment type="caution">
    <text evidence="3">The sequence shown here is derived from an EMBL/GenBank/DDBJ whole genome shotgun (WGS) entry which is preliminary data.</text>
</comment>
<organism evidence="3 4">
    <name type="scientific">Henriciella mobilis</name>
    <dbReference type="NCBI Taxonomy" id="2305467"/>
    <lineage>
        <taxon>Bacteria</taxon>
        <taxon>Pseudomonadati</taxon>
        <taxon>Pseudomonadota</taxon>
        <taxon>Alphaproteobacteria</taxon>
        <taxon>Hyphomonadales</taxon>
        <taxon>Hyphomonadaceae</taxon>
        <taxon>Henriciella</taxon>
    </lineage>
</organism>
<protein>
    <submittedName>
        <fullName evidence="3">Glycosyltransferase family 2 protein</fullName>
    </submittedName>
</protein>
<name>A0A399RGK4_9PROT</name>
<keyword evidence="1" id="KW-0472">Membrane</keyword>
<gene>
    <name evidence="3" type="ORF">D1223_05325</name>
</gene>
<sequence>MPSTVRANKVRKSVVSVVAFRKLIIQIPCFNEEQTLAIALSHLPREVPGYDTVEWLIVDDGSTDDTVRVAREHGVDHIVSLRHNQGLARGFMAGIEASLKLGADTIINTDADNQYDASCIPDLVAPIVEGKAEIVVGARPINDTPHFSGIKKFLQRLGSFAVRVASNTSIPDAPSGFRAIHREAAMRMFVFSEYTYTLETIIQAGRKNMRITSVPVRTNEDLRPSRLVKSIASYVQRSLVTILRVFITYKPLRACFTVGSVFALGAAVLGLRFLWAFMTGDGAGKVQSLILLSVLAMASFVSFAVGVIAELQAANRNLLEDIRLRLLRAELASEETRSQRARFDQVRQELAETDPAQRPAGLQSRAG</sequence>
<feature type="transmembrane region" description="Helical" evidence="1">
    <location>
        <begin position="289"/>
        <end position="309"/>
    </location>
</feature>
<keyword evidence="3" id="KW-0808">Transferase</keyword>
<evidence type="ECO:0000256" key="1">
    <source>
        <dbReference type="SAM" id="Phobius"/>
    </source>
</evidence>
<keyword evidence="1" id="KW-1133">Transmembrane helix</keyword>
<dbReference type="Gene3D" id="3.90.550.10">
    <property type="entry name" value="Spore Coat Polysaccharide Biosynthesis Protein SpsA, Chain A"/>
    <property type="match status" value="1"/>
</dbReference>
<feature type="transmembrane region" description="Helical" evidence="1">
    <location>
        <begin position="254"/>
        <end position="277"/>
    </location>
</feature>
<dbReference type="SUPFAM" id="SSF53448">
    <property type="entry name" value="Nucleotide-diphospho-sugar transferases"/>
    <property type="match status" value="1"/>
</dbReference>
<accession>A0A399RGK4</accession>
<dbReference type="AlphaFoldDB" id="A0A399RGK4"/>
<evidence type="ECO:0000313" key="4">
    <source>
        <dbReference type="Proteomes" id="UP000266385"/>
    </source>
</evidence>
<evidence type="ECO:0000313" key="3">
    <source>
        <dbReference type="EMBL" id="RIJ30736.1"/>
    </source>
</evidence>
<dbReference type="OrthoDB" id="7527830at2"/>
<dbReference type="CDD" id="cd04179">
    <property type="entry name" value="DPM_DPG-synthase_like"/>
    <property type="match status" value="1"/>
</dbReference>
<dbReference type="InterPro" id="IPR050256">
    <property type="entry name" value="Glycosyltransferase_2"/>
</dbReference>
<reference evidence="3 4" key="1">
    <citation type="submission" date="2018-08" db="EMBL/GenBank/DDBJ databases">
        <title>Henriciella mobilis sp. nov., isolated from seawater.</title>
        <authorList>
            <person name="Cheng H."/>
            <person name="Wu Y.-H."/>
            <person name="Xu X.-W."/>
            <person name="Guo L.-L."/>
        </authorList>
    </citation>
    <scope>NUCLEOTIDE SEQUENCE [LARGE SCALE GENOMIC DNA]</scope>
    <source>
        <strain evidence="3 4">JN25</strain>
    </source>
</reference>
<feature type="domain" description="Glycosyltransferase 2-like" evidence="2">
    <location>
        <begin position="27"/>
        <end position="187"/>
    </location>
</feature>
<dbReference type="InterPro" id="IPR029044">
    <property type="entry name" value="Nucleotide-diphossugar_trans"/>
</dbReference>
<dbReference type="PANTHER" id="PTHR48090:SF6">
    <property type="entry name" value="SLR5056 PROTEIN"/>
    <property type="match status" value="1"/>
</dbReference>
<dbReference type="Proteomes" id="UP000266385">
    <property type="component" value="Unassembled WGS sequence"/>
</dbReference>
<proteinExistence type="predicted"/>
<dbReference type="EMBL" id="QWFX01000006">
    <property type="protein sequence ID" value="RIJ30736.1"/>
    <property type="molecule type" value="Genomic_DNA"/>
</dbReference>
<dbReference type="PANTHER" id="PTHR48090">
    <property type="entry name" value="UNDECAPRENYL-PHOSPHATE 4-DEOXY-4-FORMAMIDO-L-ARABINOSE TRANSFERASE-RELATED"/>
    <property type="match status" value="1"/>
</dbReference>
<dbReference type="GO" id="GO:0016740">
    <property type="term" value="F:transferase activity"/>
    <property type="evidence" value="ECO:0007669"/>
    <property type="project" value="UniProtKB-KW"/>
</dbReference>
<evidence type="ECO:0000259" key="2">
    <source>
        <dbReference type="Pfam" id="PF00535"/>
    </source>
</evidence>
<dbReference type="InterPro" id="IPR001173">
    <property type="entry name" value="Glyco_trans_2-like"/>
</dbReference>
<dbReference type="Pfam" id="PF00535">
    <property type="entry name" value="Glycos_transf_2"/>
    <property type="match status" value="1"/>
</dbReference>
<keyword evidence="4" id="KW-1185">Reference proteome</keyword>